<dbReference type="RefSeq" id="WP_119849338.1">
    <property type="nucleotide sequence ID" value="NZ_CP032412.1"/>
</dbReference>
<dbReference type="NCBIfam" id="TIGR00426">
    <property type="entry name" value="competence protein ComEA helix-hairpin-helix repeat region"/>
    <property type="match status" value="1"/>
</dbReference>
<dbReference type="PANTHER" id="PTHR21180:SF32">
    <property type="entry name" value="ENDONUCLEASE_EXONUCLEASE_PHOSPHATASE FAMILY DOMAIN-CONTAINING PROTEIN 1"/>
    <property type="match status" value="1"/>
</dbReference>
<sequence>MKRISLGWSLAATLAGCGLILFAGGTEQGIEGWQPLNEQLEQVMTMEESAGAKVLGSDSRDKDEGGAAAPANGRMDSSEAAKTVQDGQSEPVTNAKEPVPSLDPAAAAGNGQAAETSPSSASVQAVVSPASSPTEAVGQPVSANEPPALTPSVPDPSGLINVNTADAATLMELPGIGEAKAKAIIDYRNQFGPFRTQADLMNVKGIGPKMLEKMKPYVGL</sequence>
<dbReference type="GO" id="GO:0015628">
    <property type="term" value="P:protein secretion by the type II secretion system"/>
    <property type="evidence" value="ECO:0007669"/>
    <property type="project" value="TreeGrafter"/>
</dbReference>
<protein>
    <submittedName>
        <fullName evidence="3">Helix-hairpin-helix domain-containing protein</fullName>
    </submittedName>
</protein>
<dbReference type="EMBL" id="CP032412">
    <property type="protein sequence ID" value="AYB45630.1"/>
    <property type="molecule type" value="Genomic_DNA"/>
</dbReference>
<keyword evidence="4" id="KW-1185">Reference proteome</keyword>
<feature type="domain" description="Helix-hairpin-helix DNA-binding motif class 1" evidence="2">
    <location>
        <begin position="168"/>
        <end position="187"/>
    </location>
</feature>
<dbReference type="AlphaFoldDB" id="A0A385TMB4"/>
<feature type="compositionally biased region" description="Low complexity" evidence="1">
    <location>
        <begin position="105"/>
        <end position="133"/>
    </location>
</feature>
<evidence type="ECO:0000313" key="4">
    <source>
        <dbReference type="Proteomes" id="UP000266552"/>
    </source>
</evidence>
<dbReference type="InterPro" id="IPR003583">
    <property type="entry name" value="Hlx-hairpin-Hlx_DNA-bd_motif"/>
</dbReference>
<evidence type="ECO:0000259" key="2">
    <source>
        <dbReference type="SMART" id="SM00278"/>
    </source>
</evidence>
<dbReference type="InterPro" id="IPR010994">
    <property type="entry name" value="RuvA_2-like"/>
</dbReference>
<name>A0A385TMB4_PAELA</name>
<dbReference type="Pfam" id="PF12836">
    <property type="entry name" value="HHH_3"/>
    <property type="match status" value="1"/>
</dbReference>
<dbReference type="InterPro" id="IPR051675">
    <property type="entry name" value="Endo/Exo/Phosphatase_dom_1"/>
</dbReference>
<dbReference type="Proteomes" id="UP000266552">
    <property type="component" value="Chromosome"/>
</dbReference>
<dbReference type="SMART" id="SM00278">
    <property type="entry name" value="HhH1"/>
    <property type="match status" value="2"/>
</dbReference>
<evidence type="ECO:0000256" key="1">
    <source>
        <dbReference type="SAM" id="MobiDB-lite"/>
    </source>
</evidence>
<dbReference type="Gene3D" id="1.10.150.320">
    <property type="entry name" value="Photosystem II 12 kDa extrinsic protein"/>
    <property type="match status" value="1"/>
</dbReference>
<dbReference type="GO" id="GO:0003677">
    <property type="term" value="F:DNA binding"/>
    <property type="evidence" value="ECO:0007669"/>
    <property type="project" value="InterPro"/>
</dbReference>
<accession>A0A385TMB4</accession>
<dbReference type="PANTHER" id="PTHR21180">
    <property type="entry name" value="ENDONUCLEASE/EXONUCLEASE/PHOSPHATASE FAMILY DOMAIN-CONTAINING PROTEIN 1"/>
    <property type="match status" value="1"/>
</dbReference>
<organism evidence="3 4">
    <name type="scientific">Paenibacillus lautus</name>
    <name type="common">Bacillus lautus</name>
    <dbReference type="NCBI Taxonomy" id="1401"/>
    <lineage>
        <taxon>Bacteria</taxon>
        <taxon>Bacillati</taxon>
        <taxon>Bacillota</taxon>
        <taxon>Bacilli</taxon>
        <taxon>Bacillales</taxon>
        <taxon>Paenibacillaceae</taxon>
        <taxon>Paenibacillus</taxon>
    </lineage>
</organism>
<reference evidence="3 4" key="1">
    <citation type="submission" date="2018-09" db="EMBL/GenBank/DDBJ databases">
        <title>Genome Sequence of Paenibacillus lautus Strain E7593-69, Azo Dye-Degrading Bacteria, Isolated from Commercial Tattoo Inks.</title>
        <authorList>
            <person name="Nho S.W."/>
            <person name="Kim S.-J."/>
            <person name="Kweon O."/>
            <person name="Cerniglia C.E."/>
        </authorList>
    </citation>
    <scope>NUCLEOTIDE SEQUENCE [LARGE SCALE GENOMIC DNA]</scope>
    <source>
        <strain evidence="3 4">E7593-69</strain>
    </source>
</reference>
<evidence type="ECO:0000313" key="3">
    <source>
        <dbReference type="EMBL" id="AYB45630.1"/>
    </source>
</evidence>
<dbReference type="SUPFAM" id="SSF47781">
    <property type="entry name" value="RuvA domain 2-like"/>
    <property type="match status" value="1"/>
</dbReference>
<dbReference type="GO" id="GO:0006281">
    <property type="term" value="P:DNA repair"/>
    <property type="evidence" value="ECO:0007669"/>
    <property type="project" value="InterPro"/>
</dbReference>
<feature type="region of interest" description="Disordered" evidence="1">
    <location>
        <begin position="48"/>
        <end position="157"/>
    </location>
</feature>
<dbReference type="PROSITE" id="PS51257">
    <property type="entry name" value="PROKAR_LIPOPROTEIN"/>
    <property type="match status" value="1"/>
</dbReference>
<proteinExistence type="predicted"/>
<dbReference type="KEGG" id="plw:D5F53_21035"/>
<gene>
    <name evidence="3" type="ORF">D5F53_21035</name>
</gene>
<feature type="domain" description="Helix-hairpin-helix DNA-binding motif class 1" evidence="2">
    <location>
        <begin position="198"/>
        <end position="217"/>
    </location>
</feature>
<dbReference type="GO" id="GO:0015627">
    <property type="term" value="C:type II protein secretion system complex"/>
    <property type="evidence" value="ECO:0007669"/>
    <property type="project" value="TreeGrafter"/>
</dbReference>
<dbReference type="InterPro" id="IPR004509">
    <property type="entry name" value="Competence_ComEA_HhH"/>
</dbReference>